<dbReference type="HOGENOM" id="CLU_012849_2_1_1"/>
<protein>
    <recommendedName>
        <fullName evidence="4">Myb-like domain-containing protein</fullName>
    </recommendedName>
</protein>
<reference evidence="2 3" key="1">
    <citation type="journal article" date="2015" name="Genome Announc.">
        <title>Draft Genome Sequence and Gene Annotation of the Entomopathogenic Fungus Verticillium hemipterigenum.</title>
        <authorList>
            <person name="Horn F."/>
            <person name="Habel A."/>
            <person name="Scharf D.H."/>
            <person name="Dworschak J."/>
            <person name="Brakhage A.A."/>
            <person name="Guthke R."/>
            <person name="Hertweck C."/>
            <person name="Linde J."/>
        </authorList>
    </citation>
    <scope>NUCLEOTIDE SEQUENCE [LARGE SCALE GENOMIC DNA]</scope>
</reference>
<dbReference type="Proteomes" id="UP000039046">
    <property type="component" value="Unassembled WGS sequence"/>
</dbReference>
<dbReference type="AlphaFoldDB" id="A0A0A1SSM7"/>
<dbReference type="EMBL" id="CDHN01000002">
    <property type="protein sequence ID" value="CEJ84490.1"/>
    <property type="molecule type" value="Genomic_DNA"/>
</dbReference>
<feature type="compositionally biased region" description="Acidic residues" evidence="1">
    <location>
        <begin position="1"/>
        <end position="15"/>
    </location>
</feature>
<accession>A0A0A1SSM7</accession>
<name>A0A0A1SSM7_9HYPO</name>
<dbReference type="PANTHER" id="PTHR28079:SF1">
    <property type="entry name" value="RNA POLYMERASE I-SPECIFIC TRANSCRIPTION INITIATION FACTOR RRN5"/>
    <property type="match status" value="1"/>
</dbReference>
<feature type="region of interest" description="Disordered" evidence="1">
    <location>
        <begin position="384"/>
        <end position="440"/>
    </location>
</feature>
<evidence type="ECO:0000256" key="1">
    <source>
        <dbReference type="SAM" id="MobiDB-lite"/>
    </source>
</evidence>
<dbReference type="OrthoDB" id="2240312at2759"/>
<proteinExistence type="predicted"/>
<dbReference type="InterPro" id="IPR009057">
    <property type="entry name" value="Homeodomain-like_sf"/>
</dbReference>
<dbReference type="CDD" id="cd00167">
    <property type="entry name" value="SANT"/>
    <property type="match status" value="1"/>
</dbReference>
<evidence type="ECO:0000313" key="3">
    <source>
        <dbReference type="Proteomes" id="UP000039046"/>
    </source>
</evidence>
<dbReference type="InterPro" id="IPR001005">
    <property type="entry name" value="SANT/Myb"/>
</dbReference>
<dbReference type="GO" id="GO:0042790">
    <property type="term" value="P:nucleolar large rRNA transcription by RNA polymerase I"/>
    <property type="evidence" value="ECO:0007669"/>
    <property type="project" value="InterPro"/>
</dbReference>
<dbReference type="PANTHER" id="PTHR28079">
    <property type="entry name" value="RNA POLYMERASE I-SPECIFIC TRANSCRIPTION INITIATION FACTOR RRN5"/>
    <property type="match status" value="1"/>
</dbReference>
<feature type="region of interest" description="Disordered" evidence="1">
    <location>
        <begin position="542"/>
        <end position="590"/>
    </location>
</feature>
<feature type="region of interest" description="Disordered" evidence="1">
    <location>
        <begin position="1"/>
        <end position="72"/>
    </location>
</feature>
<evidence type="ECO:0008006" key="4">
    <source>
        <dbReference type="Google" id="ProtNLM"/>
    </source>
</evidence>
<dbReference type="STRING" id="1531966.A0A0A1SSM7"/>
<sequence>MEDGNEEYLPEDIEEALINTQASHDAQTGTKHRRRSSTSVEGGADKRRAKRQLQESAGGRTDEPRFKRQKRPMNPAYLELLNHDIEDAALGVSLDDDEAPVPGQVGLTYWSTLEKTQLYEAVSRLGVSNLDAIAARIDTKDVLEVKHYLRFLQQTFEARQGQLRGKSKMLALAELPAAVELSNECCQAQEEAADAISLKQERHEQLRESAKWGSYWDITPNIAAALDKRTPGSDLPDFVFTPLFSLTDWLALSRRVFMNSTVPEGNWVNIDSSPPSIWATCLEDFHSLALSLTRRIMQTALYIASSRIRTQSSATPDMQMRVRARDVRAAVASLGLTRDSSKFWATAARRLRLNIHDDPLADINDDATDPDILSYETVEARLFSHGVPDPRASDARTASGRHTRGISSAVDETSMDDDSDLEDDESSSSEIEDGKHGPFVEAEVKEGLQYSVTTIRDVTKFREALTLRVLAEREAEEVAEQVDARASAQAEAQMWKTLERTPSHPLPKLKKAVPIPRSILRVSDLDASKEGWAEATQYCAPWETLQNHSIQSDSSDDDPGDGEEEEGGDERDLLTNDEDMGTSSEGEESS</sequence>
<feature type="compositionally biased region" description="Acidic residues" evidence="1">
    <location>
        <begin position="554"/>
        <end position="590"/>
    </location>
</feature>
<feature type="compositionally biased region" description="Acidic residues" evidence="1">
    <location>
        <begin position="413"/>
        <end position="431"/>
    </location>
</feature>
<dbReference type="GO" id="GO:0006361">
    <property type="term" value="P:transcription initiation at RNA polymerase I promoter"/>
    <property type="evidence" value="ECO:0007669"/>
    <property type="project" value="TreeGrafter"/>
</dbReference>
<dbReference type="SUPFAM" id="SSF46689">
    <property type="entry name" value="Homeodomain-like"/>
    <property type="match status" value="1"/>
</dbReference>
<dbReference type="InterPro" id="IPR039601">
    <property type="entry name" value="Rrn5"/>
</dbReference>
<gene>
    <name evidence="2" type="ORF">VHEMI03490</name>
</gene>
<keyword evidence="3" id="KW-1185">Reference proteome</keyword>
<organism evidence="2 3">
    <name type="scientific">[Torrubiella] hemipterigena</name>
    <dbReference type="NCBI Taxonomy" id="1531966"/>
    <lineage>
        <taxon>Eukaryota</taxon>
        <taxon>Fungi</taxon>
        <taxon>Dikarya</taxon>
        <taxon>Ascomycota</taxon>
        <taxon>Pezizomycotina</taxon>
        <taxon>Sordariomycetes</taxon>
        <taxon>Hypocreomycetidae</taxon>
        <taxon>Hypocreales</taxon>
        <taxon>Clavicipitaceae</taxon>
        <taxon>Clavicipitaceae incertae sedis</taxon>
        <taxon>'Torrubiella' clade</taxon>
    </lineage>
</organism>
<dbReference type="GO" id="GO:0000500">
    <property type="term" value="C:RNA polymerase I upstream activating factor complex"/>
    <property type="evidence" value="ECO:0007669"/>
    <property type="project" value="InterPro"/>
</dbReference>
<dbReference type="GO" id="GO:0000182">
    <property type="term" value="F:rDNA binding"/>
    <property type="evidence" value="ECO:0007669"/>
    <property type="project" value="TreeGrafter"/>
</dbReference>
<feature type="compositionally biased region" description="Polar residues" evidence="1">
    <location>
        <begin position="18"/>
        <end position="29"/>
    </location>
</feature>
<dbReference type="GO" id="GO:0001181">
    <property type="term" value="F:RNA polymerase I general transcription initiation factor activity"/>
    <property type="evidence" value="ECO:0007669"/>
    <property type="project" value="TreeGrafter"/>
</dbReference>
<evidence type="ECO:0000313" key="2">
    <source>
        <dbReference type="EMBL" id="CEJ84490.1"/>
    </source>
</evidence>